<evidence type="ECO:0000313" key="2">
    <source>
        <dbReference type="Proteomes" id="UP000256541"/>
    </source>
</evidence>
<proteinExistence type="predicted"/>
<dbReference type="AlphaFoldDB" id="A0A3E0VZT0"/>
<dbReference type="SUPFAM" id="SSF101898">
    <property type="entry name" value="NHL repeat"/>
    <property type="match status" value="1"/>
</dbReference>
<evidence type="ECO:0000313" key="1">
    <source>
        <dbReference type="EMBL" id="RFA14838.1"/>
    </source>
</evidence>
<dbReference type="InterPro" id="IPR015943">
    <property type="entry name" value="WD40/YVTN_repeat-like_dom_sf"/>
</dbReference>
<gene>
    <name evidence="1" type="ORF">B7R22_08995</name>
</gene>
<dbReference type="Proteomes" id="UP000256541">
    <property type="component" value="Unassembled WGS sequence"/>
</dbReference>
<organism evidence="1 2">
    <name type="scientific">Subtercola boreus</name>
    <dbReference type="NCBI Taxonomy" id="120213"/>
    <lineage>
        <taxon>Bacteria</taxon>
        <taxon>Bacillati</taxon>
        <taxon>Actinomycetota</taxon>
        <taxon>Actinomycetes</taxon>
        <taxon>Micrococcales</taxon>
        <taxon>Microbacteriaceae</taxon>
        <taxon>Subtercola</taxon>
    </lineage>
</organism>
<dbReference type="EMBL" id="NBXB01000027">
    <property type="protein sequence ID" value="RFA14838.1"/>
    <property type="molecule type" value="Genomic_DNA"/>
</dbReference>
<reference evidence="1 2" key="1">
    <citation type="submission" date="2017-04" db="EMBL/GenBank/DDBJ databases">
        <title>Comparative genome analysis of Subtercola boreus.</title>
        <authorList>
            <person name="Cho Y.-J."/>
            <person name="Cho A."/>
            <person name="Kim O.-S."/>
            <person name="Lee J.-I."/>
        </authorList>
    </citation>
    <scope>NUCLEOTIDE SEQUENCE [LARGE SCALE GENOMIC DNA]</scope>
    <source>
        <strain evidence="1 2">P27479</strain>
    </source>
</reference>
<comment type="caution">
    <text evidence="1">The sequence shown here is derived from an EMBL/GenBank/DDBJ whole genome shotgun (WGS) entry which is preliminary data.</text>
</comment>
<dbReference type="RefSeq" id="WP_116411416.1">
    <property type="nucleotide sequence ID" value="NZ_NBXB01000027.1"/>
</dbReference>
<accession>A0A3E0VZT0</accession>
<name>A0A3E0VZT0_9MICO</name>
<sequence>MEHFALANTSWPTALVESRGAVYCSNDRAGTISKISGEGKLTETFASFPLGSKPIALSADTRGRLYALDWRTGDILVVLREGGTAVRFASVPPETLPFSITREYRGVFFIWRRRA</sequence>
<evidence type="ECO:0008006" key="3">
    <source>
        <dbReference type="Google" id="ProtNLM"/>
    </source>
</evidence>
<protein>
    <recommendedName>
        <fullName evidence="3">SMP-30/Gluconolactonase/LRE-like region domain-containing protein</fullName>
    </recommendedName>
</protein>
<dbReference type="Gene3D" id="2.130.10.10">
    <property type="entry name" value="YVTN repeat-like/Quinoprotein amine dehydrogenase"/>
    <property type="match status" value="1"/>
</dbReference>